<evidence type="ECO:0000256" key="9">
    <source>
        <dbReference type="ARBA" id="ARBA00022963"/>
    </source>
</evidence>
<sequence length="1000" mass="107979">MAEAAKHVHWSQPVSAPAAEVMAQEGDATLLPTTWAKGVSATSQTINSGLYSASSVSDSLLSMARFGSEATLSTVKNTLISVLSTLHSKPPEIVVHGPSDAQGEEAGGADKAAHSPSPSPPAQATPTSTVASLVTGVTGIVDAASDAGVSTVNTVFSFAELLTFGTFHIASTSMKLSFKAASETVNIFNSLFGSTETSRALTHLVHLVHQEILLHDPAFASRGIFGNAIGAVTLTGGITKALAAYACLQIMTHERTLESRKVARLIEQDLEPANEDPNSLTATARKAVGWVAGGIAAGVGIHAIDPAVAPPLPPGTAPSSATKKSPRYQWQRAFRSEQEFIKAMERLNVRNESLSASKTNVNTKRLSLGRLSMKPSPLTVRNGSSSDEEAGLHSAKSLAEDSVGGDSDIFEDARSFIGSAMDAEDAHDNWAESNYKKGDHQLSMHSMSSSALDEQSLVLPVESEVVDEYAVKPTISNWFFDYVKSWIPPGPTELYNSTSMPGSFDPPQILDEFENYSLDGDHSIMEYSAGVSTLFDKVTLSKKQKDGTIRRTHRININNMNELDDLSVLNHSTFDPRRNSMASEMLLNDNASSVVSFASSKMSLGMGRHFPMINLVDNLARYCRYATASYGSEFMTVFDVGNIRKLKGVNDPSVPMNHVAFATHVNIPVLDIVHSSSMDESVPIPEPVDGATPKPDTEEGSIQPVVHYVSIDREAGVVVVTLRGTLSLSDLLIDLKFDYAEYKGHRVHAGMLHTARRLWKRDSCLFLAVENALQENPSFGLVLVGHSLGGGVATLLALEWSTLSPMSNPPTPYSTSPSSGLPAFRPMHVYSFGTPCVVDHACSTSLKGLATTLIHGDDMIPTMSVGLIRDLKTVTFHLLDPINRGLSEKIMARTLALQATQRTASTEEQDFFFNVISQLRGSMQNDRLYPSGTVYWVSHQQGVRVDGSVSSQVILRRCEEVKEICHEPVFSAKMMSDHIPKNYEDCMEALLAAIAIRKEE</sequence>
<dbReference type="PANTHER" id="PTHR45792:SF7">
    <property type="entry name" value="PUTATIVE (AFU_ORTHOLOGUE AFUA_6G02710)-RELATED"/>
    <property type="match status" value="1"/>
</dbReference>
<gene>
    <name evidence="17" type="ORF">CcCBS67573_g05998</name>
</gene>
<dbReference type="OrthoDB" id="438440at2759"/>
<keyword evidence="4" id="KW-0597">Phosphoprotein</keyword>
<evidence type="ECO:0000313" key="17">
    <source>
        <dbReference type="EMBL" id="TPX71987.1"/>
    </source>
</evidence>
<dbReference type="InterPro" id="IPR052214">
    <property type="entry name" value="DAG_Lipase-Related"/>
</dbReference>
<evidence type="ECO:0000256" key="15">
    <source>
        <dbReference type="SAM" id="MobiDB-lite"/>
    </source>
</evidence>
<protein>
    <recommendedName>
        <fullName evidence="14">sn-1-specific diacylglycerol lipase</fullName>
        <ecNumber evidence="14">3.1.1.116</ecNumber>
    </recommendedName>
</protein>
<dbReference type="InterPro" id="IPR029058">
    <property type="entry name" value="AB_hydrolase_fold"/>
</dbReference>
<dbReference type="AlphaFoldDB" id="A0A507F8P4"/>
<dbReference type="CDD" id="cd00519">
    <property type="entry name" value="Lipase_3"/>
    <property type="match status" value="1"/>
</dbReference>
<keyword evidence="9" id="KW-0442">Lipid degradation</keyword>
<keyword evidence="12" id="KW-0472">Membrane</keyword>
<feature type="region of interest" description="Disordered" evidence="15">
    <location>
        <begin position="96"/>
        <end position="128"/>
    </location>
</feature>
<dbReference type="Gene3D" id="3.40.50.1820">
    <property type="entry name" value="alpha/beta hydrolase"/>
    <property type="match status" value="1"/>
</dbReference>
<reference evidence="17 18" key="1">
    <citation type="journal article" date="2019" name="Sci. Rep.">
        <title>Comparative genomics of chytrid fungi reveal insights into the obligate biotrophic and pathogenic lifestyle of Synchytrium endobioticum.</title>
        <authorList>
            <person name="van de Vossenberg B.T.L.H."/>
            <person name="Warris S."/>
            <person name="Nguyen H.D.T."/>
            <person name="van Gent-Pelzer M.P.E."/>
            <person name="Joly D.L."/>
            <person name="van de Geest H.C."/>
            <person name="Bonants P.J.M."/>
            <person name="Smith D.S."/>
            <person name="Levesque C.A."/>
            <person name="van der Lee T.A.J."/>
        </authorList>
    </citation>
    <scope>NUCLEOTIDE SEQUENCE [LARGE SCALE GENOMIC DNA]</scope>
    <source>
        <strain evidence="17 18">CBS 675.73</strain>
    </source>
</reference>
<dbReference type="Pfam" id="PF01764">
    <property type="entry name" value="Lipase_3"/>
    <property type="match status" value="1"/>
</dbReference>
<feature type="region of interest" description="Disordered" evidence="15">
    <location>
        <begin position="680"/>
        <end position="699"/>
    </location>
</feature>
<dbReference type="EC" id="3.1.1.116" evidence="14"/>
<dbReference type="GO" id="GO:0019369">
    <property type="term" value="P:arachidonate metabolic process"/>
    <property type="evidence" value="ECO:0007669"/>
    <property type="project" value="TreeGrafter"/>
</dbReference>
<keyword evidence="10" id="KW-1133">Transmembrane helix</keyword>
<keyword evidence="6" id="KW-0479">Metal-binding</keyword>
<keyword evidence="7" id="KW-0378">Hydrolase</keyword>
<evidence type="ECO:0000256" key="8">
    <source>
        <dbReference type="ARBA" id="ARBA00022837"/>
    </source>
</evidence>
<dbReference type="EMBL" id="QEAP01000236">
    <property type="protein sequence ID" value="TPX71987.1"/>
    <property type="molecule type" value="Genomic_DNA"/>
</dbReference>
<keyword evidence="18" id="KW-1185">Reference proteome</keyword>
<keyword evidence="5" id="KW-0812">Transmembrane</keyword>
<organism evidence="17 18">
    <name type="scientific">Chytriomyces confervae</name>
    <dbReference type="NCBI Taxonomy" id="246404"/>
    <lineage>
        <taxon>Eukaryota</taxon>
        <taxon>Fungi</taxon>
        <taxon>Fungi incertae sedis</taxon>
        <taxon>Chytridiomycota</taxon>
        <taxon>Chytridiomycota incertae sedis</taxon>
        <taxon>Chytridiomycetes</taxon>
        <taxon>Chytridiales</taxon>
        <taxon>Chytriomycetaceae</taxon>
        <taxon>Chytriomyces</taxon>
    </lineage>
</organism>
<evidence type="ECO:0000256" key="14">
    <source>
        <dbReference type="ARBA" id="ARBA00026104"/>
    </source>
</evidence>
<evidence type="ECO:0000256" key="1">
    <source>
        <dbReference type="ARBA" id="ARBA00001913"/>
    </source>
</evidence>
<keyword evidence="3" id="KW-1003">Cell membrane</keyword>
<dbReference type="InterPro" id="IPR002921">
    <property type="entry name" value="Fungal_lipase-type"/>
</dbReference>
<keyword evidence="8" id="KW-0106">Calcium</keyword>
<feature type="domain" description="Fungal lipase-type" evidence="16">
    <location>
        <begin position="719"/>
        <end position="864"/>
    </location>
</feature>
<dbReference type="Proteomes" id="UP000320333">
    <property type="component" value="Unassembled WGS sequence"/>
</dbReference>
<dbReference type="PANTHER" id="PTHR45792">
    <property type="entry name" value="DIACYLGLYCEROL LIPASE HOMOLOG-RELATED"/>
    <property type="match status" value="1"/>
</dbReference>
<keyword evidence="11" id="KW-0443">Lipid metabolism</keyword>
<name>A0A507F8P4_9FUNG</name>
<evidence type="ECO:0000256" key="2">
    <source>
        <dbReference type="ARBA" id="ARBA00004651"/>
    </source>
</evidence>
<evidence type="ECO:0000256" key="7">
    <source>
        <dbReference type="ARBA" id="ARBA00022801"/>
    </source>
</evidence>
<evidence type="ECO:0000256" key="3">
    <source>
        <dbReference type="ARBA" id="ARBA00022475"/>
    </source>
</evidence>
<evidence type="ECO:0000256" key="6">
    <source>
        <dbReference type="ARBA" id="ARBA00022723"/>
    </source>
</evidence>
<evidence type="ECO:0000313" key="18">
    <source>
        <dbReference type="Proteomes" id="UP000320333"/>
    </source>
</evidence>
<evidence type="ECO:0000256" key="12">
    <source>
        <dbReference type="ARBA" id="ARBA00023136"/>
    </source>
</evidence>
<evidence type="ECO:0000256" key="10">
    <source>
        <dbReference type="ARBA" id="ARBA00022989"/>
    </source>
</evidence>
<evidence type="ECO:0000256" key="4">
    <source>
        <dbReference type="ARBA" id="ARBA00022553"/>
    </source>
</evidence>
<dbReference type="GO" id="GO:0005886">
    <property type="term" value="C:plasma membrane"/>
    <property type="evidence" value="ECO:0007669"/>
    <property type="project" value="UniProtKB-SubCell"/>
</dbReference>
<evidence type="ECO:0000256" key="11">
    <source>
        <dbReference type="ARBA" id="ARBA00023098"/>
    </source>
</evidence>
<evidence type="ECO:0000259" key="16">
    <source>
        <dbReference type="Pfam" id="PF01764"/>
    </source>
</evidence>
<proteinExistence type="predicted"/>
<dbReference type="SUPFAM" id="SSF53474">
    <property type="entry name" value="alpha/beta-Hydrolases"/>
    <property type="match status" value="1"/>
</dbReference>
<dbReference type="GO" id="GO:0046872">
    <property type="term" value="F:metal ion binding"/>
    <property type="evidence" value="ECO:0007669"/>
    <property type="project" value="UniProtKB-KW"/>
</dbReference>
<dbReference type="GO" id="GO:0046340">
    <property type="term" value="P:diacylglycerol catabolic process"/>
    <property type="evidence" value="ECO:0007669"/>
    <property type="project" value="TreeGrafter"/>
</dbReference>
<evidence type="ECO:0000256" key="5">
    <source>
        <dbReference type="ARBA" id="ARBA00022692"/>
    </source>
</evidence>
<accession>A0A507F8P4</accession>
<comment type="caution">
    <text evidence="17">The sequence shown here is derived from an EMBL/GenBank/DDBJ whole genome shotgun (WGS) entry which is preliminary data.</text>
</comment>
<dbReference type="GO" id="GO:0016298">
    <property type="term" value="F:lipase activity"/>
    <property type="evidence" value="ECO:0007669"/>
    <property type="project" value="TreeGrafter"/>
</dbReference>
<comment type="catalytic activity">
    <reaction evidence="13">
        <text>a 1,2-diacyl-sn-glycerol + H2O = a 2-acylglycerol + a fatty acid + H(+)</text>
        <dbReference type="Rhea" id="RHEA:33275"/>
        <dbReference type="ChEBI" id="CHEBI:15377"/>
        <dbReference type="ChEBI" id="CHEBI:15378"/>
        <dbReference type="ChEBI" id="CHEBI:17389"/>
        <dbReference type="ChEBI" id="CHEBI:17815"/>
        <dbReference type="ChEBI" id="CHEBI:28868"/>
        <dbReference type="EC" id="3.1.1.116"/>
    </reaction>
    <physiologicalReaction direction="left-to-right" evidence="13">
        <dbReference type="Rhea" id="RHEA:33276"/>
    </physiologicalReaction>
</comment>
<feature type="region of interest" description="Disordered" evidence="15">
    <location>
        <begin position="372"/>
        <end position="405"/>
    </location>
</feature>
<comment type="cofactor">
    <cofactor evidence="1">
        <name>Ca(2+)</name>
        <dbReference type="ChEBI" id="CHEBI:29108"/>
    </cofactor>
</comment>
<comment type="subcellular location">
    <subcellularLocation>
        <location evidence="2">Cell membrane</location>
        <topology evidence="2">Multi-pass membrane protein</topology>
    </subcellularLocation>
</comment>
<evidence type="ECO:0000256" key="13">
    <source>
        <dbReference type="ARBA" id="ARBA00024531"/>
    </source>
</evidence>